<dbReference type="EMBL" id="JBHUEY010000004">
    <property type="protein sequence ID" value="MFD1784539.1"/>
    <property type="molecule type" value="Genomic_DNA"/>
</dbReference>
<feature type="chain" id="PRO_5045968944" description="DUF4156 domain-containing protein" evidence="1">
    <location>
        <begin position="20"/>
        <end position="114"/>
    </location>
</feature>
<dbReference type="RefSeq" id="WP_377284128.1">
    <property type="nucleotide sequence ID" value="NZ_JBHRSI010000012.1"/>
</dbReference>
<evidence type="ECO:0008006" key="4">
    <source>
        <dbReference type="Google" id="ProtNLM"/>
    </source>
</evidence>
<keyword evidence="1" id="KW-0732">Signal</keyword>
<evidence type="ECO:0000313" key="3">
    <source>
        <dbReference type="Proteomes" id="UP001597237"/>
    </source>
</evidence>
<accession>A0ABW4N4Y2</accession>
<dbReference type="PROSITE" id="PS51257">
    <property type="entry name" value="PROKAR_LIPOPROTEIN"/>
    <property type="match status" value="1"/>
</dbReference>
<reference evidence="3" key="1">
    <citation type="journal article" date="2019" name="Int. J. Syst. Evol. Microbiol.">
        <title>The Global Catalogue of Microorganisms (GCM) 10K type strain sequencing project: providing services to taxonomists for standard genome sequencing and annotation.</title>
        <authorList>
            <consortium name="The Broad Institute Genomics Platform"/>
            <consortium name="The Broad Institute Genome Sequencing Center for Infectious Disease"/>
            <person name="Wu L."/>
            <person name="Ma J."/>
        </authorList>
    </citation>
    <scope>NUCLEOTIDE SEQUENCE [LARGE SCALE GENOMIC DNA]</scope>
    <source>
        <strain evidence="3">DFY28</strain>
    </source>
</reference>
<evidence type="ECO:0000313" key="2">
    <source>
        <dbReference type="EMBL" id="MFD1784539.1"/>
    </source>
</evidence>
<keyword evidence="3" id="KW-1185">Reference proteome</keyword>
<gene>
    <name evidence="2" type="ORF">ACFSC0_14130</name>
</gene>
<feature type="signal peptide" evidence="1">
    <location>
        <begin position="1"/>
        <end position="19"/>
    </location>
</feature>
<evidence type="ECO:0000256" key="1">
    <source>
        <dbReference type="SAM" id="SignalP"/>
    </source>
</evidence>
<protein>
    <recommendedName>
        <fullName evidence="4">DUF4156 domain-containing protein</fullName>
    </recommendedName>
</protein>
<comment type="caution">
    <text evidence="2">The sequence shown here is derived from an EMBL/GenBank/DDBJ whole genome shotgun (WGS) entry which is preliminary data.</text>
</comment>
<name>A0ABW4N4Y2_9CAUL</name>
<proteinExistence type="predicted"/>
<dbReference type="Proteomes" id="UP001597237">
    <property type="component" value="Unassembled WGS sequence"/>
</dbReference>
<organism evidence="2 3">
    <name type="scientific">Phenylobacterium terrae</name>
    <dbReference type="NCBI Taxonomy" id="2665495"/>
    <lineage>
        <taxon>Bacteria</taxon>
        <taxon>Pseudomonadati</taxon>
        <taxon>Pseudomonadota</taxon>
        <taxon>Alphaproteobacteria</taxon>
        <taxon>Caulobacterales</taxon>
        <taxon>Caulobacteraceae</taxon>
        <taxon>Phenylobacterium</taxon>
    </lineage>
</organism>
<sequence>MRIALGTAASIALAVVALAGCGETGPSQAQASSQAQGETITAVGCPEAGAQPSCLVMKKGDKVYDVTEAGIDMSRGVGVSVMGTAAGEVTACGTKLTNVKVDYMGIQCAPPAAY</sequence>